<protein>
    <submittedName>
        <fullName evidence="1">HAD hydrolase-like protein</fullName>
    </submittedName>
</protein>
<evidence type="ECO:0000313" key="1">
    <source>
        <dbReference type="EMBL" id="MFD1216303.1"/>
    </source>
</evidence>
<reference evidence="2" key="1">
    <citation type="journal article" date="2019" name="Int. J. Syst. Evol. Microbiol.">
        <title>The Global Catalogue of Microorganisms (GCM) 10K type strain sequencing project: providing services to taxonomists for standard genome sequencing and annotation.</title>
        <authorList>
            <consortium name="The Broad Institute Genomics Platform"/>
            <consortium name="The Broad Institute Genome Sequencing Center for Infectious Disease"/>
            <person name="Wu L."/>
            <person name="Ma J."/>
        </authorList>
    </citation>
    <scope>NUCLEOTIDE SEQUENCE [LARGE SCALE GENOMIC DNA]</scope>
    <source>
        <strain evidence="2">CCUG 54356</strain>
    </source>
</reference>
<gene>
    <name evidence="1" type="ORF">ACFQ2X_06810</name>
</gene>
<dbReference type="Pfam" id="PF13419">
    <property type="entry name" value="HAD_2"/>
    <property type="match status" value="1"/>
</dbReference>
<dbReference type="InterPro" id="IPR023198">
    <property type="entry name" value="PGP-like_dom2"/>
</dbReference>
<dbReference type="InterPro" id="IPR023214">
    <property type="entry name" value="HAD_sf"/>
</dbReference>
<accession>A0ABW3U5Z6</accession>
<dbReference type="PANTHER" id="PTHR43434">
    <property type="entry name" value="PHOSPHOGLYCOLATE PHOSPHATASE"/>
    <property type="match status" value="1"/>
</dbReference>
<name>A0ABW3U5Z6_9GAMM</name>
<proteinExistence type="predicted"/>
<sequence>MTEHQWLLFDLDGTISDPAQGFVNSMNYALAAHDLPERPAEALTPHIGPPLEHTLSHLCGSEDPILVQALVDKYRERYAEVGYAENALYAGIPELLAQLGQNNDIKLAVCTSKRADFAERILDMFGLLGHFQFVSGGDVGIAKWQQLETLLATRTIDSNALMIGDRHFDLTAAHKNGLPSAGVLWGYGSREELAQHSPRHLFSEPADLLQLCD</sequence>
<evidence type="ECO:0000313" key="2">
    <source>
        <dbReference type="Proteomes" id="UP001597264"/>
    </source>
</evidence>
<keyword evidence="2" id="KW-1185">Reference proteome</keyword>
<dbReference type="Proteomes" id="UP001597264">
    <property type="component" value="Unassembled WGS sequence"/>
</dbReference>
<comment type="caution">
    <text evidence="1">The sequence shown here is derived from an EMBL/GenBank/DDBJ whole genome shotgun (WGS) entry which is preliminary data.</text>
</comment>
<dbReference type="InterPro" id="IPR041492">
    <property type="entry name" value="HAD_2"/>
</dbReference>
<dbReference type="PANTHER" id="PTHR43434:SF20">
    <property type="entry name" value="5'-NUCLEOTIDASE"/>
    <property type="match status" value="1"/>
</dbReference>
<dbReference type="Gene3D" id="3.40.50.1000">
    <property type="entry name" value="HAD superfamily/HAD-like"/>
    <property type="match status" value="1"/>
</dbReference>
<dbReference type="SUPFAM" id="SSF56784">
    <property type="entry name" value="HAD-like"/>
    <property type="match status" value="1"/>
</dbReference>
<dbReference type="SFLD" id="SFLDS00003">
    <property type="entry name" value="Haloacid_Dehalogenase"/>
    <property type="match status" value="1"/>
</dbReference>
<dbReference type="InterPro" id="IPR050155">
    <property type="entry name" value="HAD-like_hydrolase_sf"/>
</dbReference>
<organism evidence="1 2">
    <name type="scientific">Microbulbifer celer</name>
    <dbReference type="NCBI Taxonomy" id="435905"/>
    <lineage>
        <taxon>Bacteria</taxon>
        <taxon>Pseudomonadati</taxon>
        <taxon>Pseudomonadota</taxon>
        <taxon>Gammaproteobacteria</taxon>
        <taxon>Cellvibrionales</taxon>
        <taxon>Microbulbiferaceae</taxon>
        <taxon>Microbulbifer</taxon>
    </lineage>
</organism>
<dbReference type="EMBL" id="JBHTLR010000007">
    <property type="protein sequence ID" value="MFD1216303.1"/>
    <property type="molecule type" value="Genomic_DNA"/>
</dbReference>
<dbReference type="SFLD" id="SFLDG01129">
    <property type="entry name" value="C1.5:_HAD__Beta-PGM__Phosphata"/>
    <property type="match status" value="1"/>
</dbReference>
<dbReference type="InterPro" id="IPR036412">
    <property type="entry name" value="HAD-like_sf"/>
</dbReference>
<dbReference type="RefSeq" id="WP_230438406.1">
    <property type="nucleotide sequence ID" value="NZ_CP087715.1"/>
</dbReference>
<dbReference type="Gene3D" id="1.10.150.240">
    <property type="entry name" value="Putative phosphatase, domain 2"/>
    <property type="match status" value="1"/>
</dbReference>